<reference evidence="1" key="2">
    <citation type="journal article" date="2023" name="Science">
        <title>Genomic signatures of disease resistance in endangered staghorn corals.</title>
        <authorList>
            <person name="Vollmer S.V."/>
            <person name="Selwyn J.D."/>
            <person name="Despard B.A."/>
            <person name="Roesel C.L."/>
        </authorList>
    </citation>
    <scope>NUCLEOTIDE SEQUENCE</scope>
    <source>
        <strain evidence="1">K2</strain>
    </source>
</reference>
<name>A0AAD9Q596_ACRCE</name>
<reference evidence="1" key="1">
    <citation type="journal article" date="2023" name="G3 (Bethesda)">
        <title>Whole genome assembly and annotation of the endangered Caribbean coral Acropora cervicornis.</title>
        <authorList>
            <person name="Selwyn J.D."/>
            <person name="Vollmer S.V."/>
        </authorList>
    </citation>
    <scope>NUCLEOTIDE SEQUENCE</scope>
    <source>
        <strain evidence="1">K2</strain>
    </source>
</reference>
<proteinExistence type="predicted"/>
<evidence type="ECO:0000313" key="1">
    <source>
        <dbReference type="EMBL" id="KAK2554985.1"/>
    </source>
</evidence>
<dbReference type="EMBL" id="JARQWQ010000065">
    <property type="protein sequence ID" value="KAK2554985.1"/>
    <property type="molecule type" value="Genomic_DNA"/>
</dbReference>
<evidence type="ECO:0000313" key="2">
    <source>
        <dbReference type="Proteomes" id="UP001249851"/>
    </source>
</evidence>
<dbReference type="AlphaFoldDB" id="A0AAD9Q596"/>
<accession>A0AAD9Q596</accession>
<sequence length="138" mass="15883">MEQLDSNTLSLTTIMKDEVDKDSVDYLLPPAPPEPKLEGVWRLVRIDERDKKTNQLATTMTWVWDSISLPSVFSGGSGYRWQIKSNLDSNSWIYPETLPKSPASNAALQTLSNFNRSPRNKNHICFLIFLYYGRETRK</sequence>
<dbReference type="Proteomes" id="UP001249851">
    <property type="component" value="Unassembled WGS sequence"/>
</dbReference>
<keyword evidence="2" id="KW-1185">Reference proteome</keyword>
<protein>
    <submittedName>
        <fullName evidence="1">Uncharacterized protein</fullName>
    </submittedName>
</protein>
<comment type="caution">
    <text evidence="1">The sequence shown here is derived from an EMBL/GenBank/DDBJ whole genome shotgun (WGS) entry which is preliminary data.</text>
</comment>
<organism evidence="1 2">
    <name type="scientific">Acropora cervicornis</name>
    <name type="common">Staghorn coral</name>
    <dbReference type="NCBI Taxonomy" id="6130"/>
    <lineage>
        <taxon>Eukaryota</taxon>
        <taxon>Metazoa</taxon>
        <taxon>Cnidaria</taxon>
        <taxon>Anthozoa</taxon>
        <taxon>Hexacorallia</taxon>
        <taxon>Scleractinia</taxon>
        <taxon>Astrocoeniina</taxon>
        <taxon>Acroporidae</taxon>
        <taxon>Acropora</taxon>
    </lineage>
</organism>
<gene>
    <name evidence="1" type="ORF">P5673_023328</name>
</gene>